<keyword evidence="3" id="KW-1185">Reference proteome</keyword>
<dbReference type="EMBL" id="AVOT02002582">
    <property type="protein sequence ID" value="MBW0470877.1"/>
    <property type="molecule type" value="Genomic_DNA"/>
</dbReference>
<protein>
    <submittedName>
        <fullName evidence="2">Uncharacterized protein</fullName>
    </submittedName>
</protein>
<feature type="compositionally biased region" description="Polar residues" evidence="1">
    <location>
        <begin position="51"/>
        <end position="68"/>
    </location>
</feature>
<gene>
    <name evidence="2" type="ORF">O181_010592</name>
</gene>
<evidence type="ECO:0000256" key="1">
    <source>
        <dbReference type="SAM" id="MobiDB-lite"/>
    </source>
</evidence>
<name>A0A9Q3GLC4_9BASI</name>
<feature type="compositionally biased region" description="Polar residues" evidence="1">
    <location>
        <begin position="9"/>
        <end position="28"/>
    </location>
</feature>
<dbReference type="AlphaFoldDB" id="A0A9Q3GLC4"/>
<dbReference type="Proteomes" id="UP000765509">
    <property type="component" value="Unassembled WGS sequence"/>
</dbReference>
<comment type="caution">
    <text evidence="2">The sequence shown here is derived from an EMBL/GenBank/DDBJ whole genome shotgun (WGS) entry which is preliminary data.</text>
</comment>
<accession>A0A9Q3GLC4</accession>
<evidence type="ECO:0000313" key="3">
    <source>
        <dbReference type="Proteomes" id="UP000765509"/>
    </source>
</evidence>
<evidence type="ECO:0000313" key="2">
    <source>
        <dbReference type="EMBL" id="MBW0470877.1"/>
    </source>
</evidence>
<reference evidence="2" key="1">
    <citation type="submission" date="2021-03" db="EMBL/GenBank/DDBJ databases">
        <title>Draft genome sequence of rust myrtle Austropuccinia psidii MF-1, a brazilian biotype.</title>
        <authorList>
            <person name="Quecine M.C."/>
            <person name="Pachon D.M.R."/>
            <person name="Bonatelli M.L."/>
            <person name="Correr F.H."/>
            <person name="Franceschini L.M."/>
            <person name="Leite T.F."/>
            <person name="Margarido G.R.A."/>
            <person name="Almeida C.A."/>
            <person name="Ferrarezi J.A."/>
            <person name="Labate C.A."/>
        </authorList>
    </citation>
    <scope>NUCLEOTIDE SEQUENCE</scope>
    <source>
        <strain evidence="2">MF-1</strain>
    </source>
</reference>
<proteinExistence type="predicted"/>
<sequence length="123" mass="13686">MPQEIPQAPVNSTGFNEQRPSSPESGSEISDMVSSHELGIEVESPSHENNQDPLVLPKSQSPSFQKLNFKSYEKEKTVEPCAPTGDARQNDIIFSGEVEIDSKEQFVSNISQTIPRLEEIQKK</sequence>
<organism evidence="2 3">
    <name type="scientific">Austropuccinia psidii MF-1</name>
    <dbReference type="NCBI Taxonomy" id="1389203"/>
    <lineage>
        <taxon>Eukaryota</taxon>
        <taxon>Fungi</taxon>
        <taxon>Dikarya</taxon>
        <taxon>Basidiomycota</taxon>
        <taxon>Pucciniomycotina</taxon>
        <taxon>Pucciniomycetes</taxon>
        <taxon>Pucciniales</taxon>
        <taxon>Sphaerophragmiaceae</taxon>
        <taxon>Austropuccinia</taxon>
    </lineage>
</organism>
<feature type="region of interest" description="Disordered" evidence="1">
    <location>
        <begin position="1"/>
        <end position="88"/>
    </location>
</feature>